<feature type="compositionally biased region" description="Low complexity" evidence="2">
    <location>
        <begin position="722"/>
        <end position="733"/>
    </location>
</feature>
<proteinExistence type="predicted"/>
<dbReference type="InterPro" id="IPR011009">
    <property type="entry name" value="Kinase-like_dom_sf"/>
</dbReference>
<feature type="region of interest" description="Disordered" evidence="2">
    <location>
        <begin position="658"/>
        <end position="757"/>
    </location>
</feature>
<protein>
    <recommendedName>
        <fullName evidence="3">Protein kinase domain-containing protein</fullName>
    </recommendedName>
</protein>
<dbReference type="Pfam" id="PF00069">
    <property type="entry name" value="Pkinase"/>
    <property type="match status" value="1"/>
</dbReference>
<name>A0A9Q0MFI3_BLOTA</name>
<feature type="compositionally biased region" description="Polar residues" evidence="2">
    <location>
        <begin position="734"/>
        <end position="756"/>
    </location>
</feature>
<organism evidence="4 5">
    <name type="scientific">Blomia tropicalis</name>
    <name type="common">Mite</name>
    <dbReference type="NCBI Taxonomy" id="40697"/>
    <lineage>
        <taxon>Eukaryota</taxon>
        <taxon>Metazoa</taxon>
        <taxon>Ecdysozoa</taxon>
        <taxon>Arthropoda</taxon>
        <taxon>Chelicerata</taxon>
        <taxon>Arachnida</taxon>
        <taxon>Acari</taxon>
        <taxon>Acariformes</taxon>
        <taxon>Sarcoptiformes</taxon>
        <taxon>Astigmata</taxon>
        <taxon>Glycyphagoidea</taxon>
        <taxon>Echimyopodidae</taxon>
        <taxon>Blomia</taxon>
    </lineage>
</organism>
<keyword evidence="1" id="KW-0547">Nucleotide-binding</keyword>
<feature type="region of interest" description="Disordered" evidence="2">
    <location>
        <begin position="188"/>
        <end position="207"/>
    </location>
</feature>
<dbReference type="Proteomes" id="UP001142055">
    <property type="component" value="Chromosome 1"/>
</dbReference>
<gene>
    <name evidence="4" type="ORF">RDWZM_001150</name>
</gene>
<evidence type="ECO:0000259" key="3">
    <source>
        <dbReference type="PROSITE" id="PS50011"/>
    </source>
</evidence>
<dbReference type="AlphaFoldDB" id="A0A9Q0MFI3"/>
<dbReference type="PROSITE" id="PS00107">
    <property type="entry name" value="PROTEIN_KINASE_ATP"/>
    <property type="match status" value="1"/>
</dbReference>
<keyword evidence="1" id="KW-0067">ATP-binding</keyword>
<feature type="region of interest" description="Disordered" evidence="2">
    <location>
        <begin position="476"/>
        <end position="562"/>
    </location>
</feature>
<dbReference type="PROSITE" id="PS50011">
    <property type="entry name" value="PROTEIN_KINASE_DOM"/>
    <property type="match status" value="1"/>
</dbReference>
<sequence length="794" mass="89579">MNDKYRNTPKGRIAPNGYRLCDPLQEGEQLTDNKSKIWVIGKPIGCGGFGEIYLCHEKNDPKRICVMKLDNLNGPLFVEVNFVIRVCQEEKVQNFIARNGIDFLGFPKFIAWGTDSAKKNGYRFLIMDRLGEELQKVLEKHRLSIPSTCRIACRILDVLEYIHEQGYIHADIKAQNILRAVVSKTDEKPKKRVKKRPHIDGSDDSGNVEEDDKYYLIDYGLVELYNFQGTHKPYECDKRKANNGTCEFRSRDAHIGVISRRSDIESLGYNIILWFYGRHPWENMLKNVDHVHEKKVWAMNHIDDFLNEAFSDKPLNGSEANDGKGSKTPKPVASKKNIPINTCPPVGLNKFFKEIQSMEHDAKPDYKKLKSILKEIANLNPPGSPGLTSNGSKRKVNNVLSSVKKTPVSRKKRKSEELELDSIDSTSSSRAKRTSANMKTPLKSKSNQILSNGELNGSNEIDCDDETIIECSLPKKKGRKTNNETPKKVTKRVENKTATKPTTQKKATSVQKPREKKNVSRPKRNQLELDEDLELSDEHVKSSRSSRSRSRSTKRNSVLRRLPRISTPYMAFETPENNQPLFGPFVSDDSIKENQSILNSSVCNNSITSFYVDSSTDEDVTEENKNNSNHFHQMQQPRIYVNNQRLTPKKSTLKSNLTNNLRSLNTPLSPSDSSTTSIEEESLLESIKPSVNDKSPKSITPTKSKKTTAKSNGVSKLNGHNSSSASSSVKSGSTVRKNGRTTSKTSNTETQKISIKTKNKLLPETPISTGIVETAAMQRIRMLIEQRKHSTPKK</sequence>
<dbReference type="Gene3D" id="1.10.510.10">
    <property type="entry name" value="Transferase(Phosphotransferase) domain 1"/>
    <property type="match status" value="1"/>
</dbReference>
<keyword evidence="5" id="KW-1185">Reference proteome</keyword>
<feature type="compositionally biased region" description="Polar residues" evidence="2">
    <location>
        <begin position="626"/>
        <end position="637"/>
    </location>
</feature>
<dbReference type="SUPFAM" id="SSF56112">
    <property type="entry name" value="Protein kinase-like (PK-like)"/>
    <property type="match status" value="1"/>
</dbReference>
<accession>A0A9Q0MFI3</accession>
<evidence type="ECO:0000256" key="1">
    <source>
        <dbReference type="PROSITE-ProRule" id="PRU10141"/>
    </source>
</evidence>
<feature type="compositionally biased region" description="Basic and acidic residues" evidence="2">
    <location>
        <begin position="481"/>
        <end position="497"/>
    </location>
</feature>
<feature type="region of interest" description="Disordered" evidence="2">
    <location>
        <begin position="618"/>
        <end position="637"/>
    </location>
</feature>
<feature type="region of interest" description="Disordered" evidence="2">
    <location>
        <begin position="316"/>
        <end position="339"/>
    </location>
</feature>
<reference evidence="4" key="1">
    <citation type="submission" date="2022-12" db="EMBL/GenBank/DDBJ databases">
        <title>Genome assemblies of Blomia tropicalis.</title>
        <authorList>
            <person name="Cui Y."/>
        </authorList>
    </citation>
    <scope>NUCLEOTIDE SEQUENCE</scope>
    <source>
        <tissue evidence="4">Adult mites</tissue>
    </source>
</reference>
<feature type="compositionally biased region" description="Polar residues" evidence="2">
    <location>
        <begin position="443"/>
        <end position="458"/>
    </location>
</feature>
<dbReference type="GO" id="GO:0004672">
    <property type="term" value="F:protein kinase activity"/>
    <property type="evidence" value="ECO:0007669"/>
    <property type="project" value="InterPro"/>
</dbReference>
<feature type="compositionally biased region" description="Polar residues" evidence="2">
    <location>
        <begin position="712"/>
        <end position="721"/>
    </location>
</feature>
<dbReference type="InterPro" id="IPR000719">
    <property type="entry name" value="Prot_kinase_dom"/>
</dbReference>
<evidence type="ECO:0000256" key="2">
    <source>
        <dbReference type="SAM" id="MobiDB-lite"/>
    </source>
</evidence>
<feature type="binding site" evidence="1">
    <location>
        <position position="68"/>
    </location>
    <ligand>
        <name>ATP</name>
        <dbReference type="ChEBI" id="CHEBI:30616"/>
    </ligand>
</feature>
<dbReference type="EMBL" id="JAPWDV010000001">
    <property type="protein sequence ID" value="KAJ6222605.1"/>
    <property type="molecule type" value="Genomic_DNA"/>
</dbReference>
<dbReference type="InterPro" id="IPR050235">
    <property type="entry name" value="CK1_Ser-Thr_kinase"/>
</dbReference>
<feature type="compositionally biased region" description="Low complexity" evidence="2">
    <location>
        <begin position="498"/>
        <end position="508"/>
    </location>
</feature>
<evidence type="ECO:0000313" key="5">
    <source>
        <dbReference type="Proteomes" id="UP001142055"/>
    </source>
</evidence>
<evidence type="ECO:0000313" key="4">
    <source>
        <dbReference type="EMBL" id="KAJ6222605.1"/>
    </source>
</evidence>
<dbReference type="OrthoDB" id="2687620at2759"/>
<dbReference type="SMART" id="SM00220">
    <property type="entry name" value="S_TKc"/>
    <property type="match status" value="1"/>
</dbReference>
<feature type="compositionally biased region" description="Low complexity" evidence="2">
    <location>
        <begin position="658"/>
        <end position="677"/>
    </location>
</feature>
<dbReference type="OMA" id="CEFRSRD"/>
<feature type="compositionally biased region" description="Basic residues" evidence="2">
    <location>
        <begin position="542"/>
        <end position="562"/>
    </location>
</feature>
<feature type="domain" description="Protein kinase" evidence="3">
    <location>
        <begin position="38"/>
        <end position="400"/>
    </location>
</feature>
<dbReference type="InterPro" id="IPR017441">
    <property type="entry name" value="Protein_kinase_ATP_BS"/>
</dbReference>
<dbReference type="PANTHER" id="PTHR11909">
    <property type="entry name" value="CASEIN KINASE-RELATED"/>
    <property type="match status" value="1"/>
</dbReference>
<feature type="region of interest" description="Disordered" evidence="2">
    <location>
        <begin position="380"/>
        <end position="458"/>
    </location>
</feature>
<comment type="caution">
    <text evidence="4">The sequence shown here is derived from an EMBL/GenBank/DDBJ whole genome shotgun (WGS) entry which is preliminary data.</text>
</comment>
<dbReference type="GO" id="GO:0005524">
    <property type="term" value="F:ATP binding"/>
    <property type="evidence" value="ECO:0007669"/>
    <property type="project" value="UniProtKB-UniRule"/>
</dbReference>